<keyword evidence="1" id="KW-0378">Hydrolase</keyword>
<dbReference type="OrthoDB" id="10009520at2759"/>
<dbReference type="SMART" id="SM00490">
    <property type="entry name" value="HELICc"/>
    <property type="match status" value="1"/>
</dbReference>
<dbReference type="GO" id="GO:0005524">
    <property type="term" value="F:ATP binding"/>
    <property type="evidence" value="ECO:0007669"/>
    <property type="project" value="UniProtKB-KW"/>
</dbReference>
<dbReference type="GO" id="GO:0016787">
    <property type="term" value="F:hydrolase activity"/>
    <property type="evidence" value="ECO:0007669"/>
    <property type="project" value="UniProtKB-KW"/>
</dbReference>
<dbReference type="Proteomes" id="UP000595437">
    <property type="component" value="Chromosome 14"/>
</dbReference>
<dbReference type="GO" id="GO:0004386">
    <property type="term" value="F:helicase activity"/>
    <property type="evidence" value="ECO:0007669"/>
    <property type="project" value="UniProtKB-KW"/>
</dbReference>
<feature type="domain" description="Helicase C-terminal" evidence="3">
    <location>
        <begin position="124"/>
        <end position="295"/>
    </location>
</feature>
<keyword evidence="2" id="KW-0547">Nucleotide-binding</keyword>
<keyword evidence="2" id="KW-0067">ATP-binding</keyword>
<evidence type="ECO:0000256" key="1">
    <source>
        <dbReference type="ARBA" id="ARBA00022801"/>
    </source>
</evidence>
<evidence type="ECO:0000259" key="3">
    <source>
        <dbReference type="PROSITE" id="PS51194"/>
    </source>
</evidence>
<dbReference type="Gene3D" id="3.40.50.300">
    <property type="entry name" value="P-loop containing nucleotide triphosphate hydrolases"/>
    <property type="match status" value="2"/>
</dbReference>
<dbReference type="InterPro" id="IPR027417">
    <property type="entry name" value="P-loop_NTPase"/>
</dbReference>
<dbReference type="InterPro" id="IPR001650">
    <property type="entry name" value="Helicase_C-like"/>
</dbReference>
<organism evidence="4 5">
    <name type="scientific">Caligus rogercresseyi</name>
    <name type="common">Sea louse</name>
    <dbReference type="NCBI Taxonomy" id="217165"/>
    <lineage>
        <taxon>Eukaryota</taxon>
        <taxon>Metazoa</taxon>
        <taxon>Ecdysozoa</taxon>
        <taxon>Arthropoda</taxon>
        <taxon>Crustacea</taxon>
        <taxon>Multicrustacea</taxon>
        <taxon>Hexanauplia</taxon>
        <taxon>Copepoda</taxon>
        <taxon>Siphonostomatoida</taxon>
        <taxon>Caligidae</taxon>
        <taxon>Caligus</taxon>
    </lineage>
</organism>
<evidence type="ECO:0000256" key="2">
    <source>
        <dbReference type="ARBA" id="ARBA00022806"/>
    </source>
</evidence>
<dbReference type="PANTHER" id="PTHR18934">
    <property type="entry name" value="ATP-DEPENDENT RNA HELICASE"/>
    <property type="match status" value="1"/>
</dbReference>
<dbReference type="GO" id="GO:0003723">
    <property type="term" value="F:RNA binding"/>
    <property type="evidence" value="ECO:0007669"/>
    <property type="project" value="TreeGrafter"/>
</dbReference>
<reference evidence="5" key="1">
    <citation type="submission" date="2021-01" db="EMBL/GenBank/DDBJ databases">
        <title>Caligus Genome Assembly.</title>
        <authorList>
            <person name="Gallardo-Escarate C."/>
        </authorList>
    </citation>
    <scope>NUCLEOTIDE SEQUENCE [LARGE SCALE GENOMIC DNA]</scope>
</reference>
<evidence type="ECO:0000313" key="4">
    <source>
        <dbReference type="EMBL" id="QQP39303.1"/>
    </source>
</evidence>
<accession>A0A7T8GWV7</accession>
<dbReference type="SUPFAM" id="SSF52540">
    <property type="entry name" value="P-loop containing nucleoside triphosphate hydrolases"/>
    <property type="match status" value="2"/>
</dbReference>
<keyword evidence="2" id="KW-0347">Helicase</keyword>
<gene>
    <name evidence="4" type="ORF">FKW44_020140</name>
</gene>
<evidence type="ECO:0000313" key="5">
    <source>
        <dbReference type="Proteomes" id="UP000595437"/>
    </source>
</evidence>
<dbReference type="Pfam" id="PF00271">
    <property type="entry name" value="Helicase_C"/>
    <property type="match status" value="1"/>
</dbReference>
<dbReference type="PANTHER" id="PTHR18934:SF221">
    <property type="entry name" value="ATP-DEPENDENT RNA HELICASE DHX34-RELATED"/>
    <property type="match status" value="1"/>
</dbReference>
<dbReference type="CDD" id="cd18791">
    <property type="entry name" value="SF2_C_RHA"/>
    <property type="match status" value="1"/>
</dbReference>
<proteinExistence type="predicted"/>
<name>A0A7T8GWV7_CALRO</name>
<protein>
    <recommendedName>
        <fullName evidence="3">Helicase C-terminal domain-containing protein</fullName>
    </recommendedName>
</protein>
<dbReference type="PROSITE" id="PS51194">
    <property type="entry name" value="HELICASE_CTER"/>
    <property type="match status" value="1"/>
</dbReference>
<dbReference type="AlphaFoldDB" id="A0A7T8GWV7"/>
<keyword evidence="5" id="KW-1185">Reference proteome</keyword>
<sequence>MGNYMCSWSIKDRIHDQFWTLIKWRSDKQLEGIDVVIIDETHERTLSIDLLLGIMKQIHCQSRKRPIKTVIMSATIDPSIFSDYFESSKISTSCITIPGKTFPVELIHDSLPLSQEPGQYVRRAVNKVMHILKDNKIGDILVFLATLMEIEEAFDYLKDELSLNSMGKVPQVFPLHRGVEMEDQKKLLLGNKDEQRVILSTNIAETSLTLPGIRFVIDSGRQKEFVFDLERNVGSLSLASISKSSALQRMGRAGRTCPGVCYRLYMKEDFDSFPSGRPCFLCFTSDLDLLIDVLIIAGVLSAGDSIFYRSTDFLLSKIRNFKFCDEKSDFLTMIKAFKAWYHVPVDSRNKWCRENFISSKTMTSVIKFIFRTSKQLEKIFKTKLQIGSPTNLHLNNDSSFCDDLIEWIFPSFRRSLAVFSGHPMHGYINCSNGEVMALHPSCSIVCTEIQPLELICYDKVMKTSRTFIFTASLVKKEWLDEEEIKQIMNEHVQRNSVAMNDSYSRLGRQTLGKFGIVQRKVGASEATNFLDININFQLGTLTSWCHTKHLDIAKALIEFILDTAREEAKAMETVFSPQYATSFYLKLGSGGRILEIVDLDNLATLHVS</sequence>
<feature type="non-terminal residue" evidence="4">
    <location>
        <position position="608"/>
    </location>
</feature>
<dbReference type="EMBL" id="CP045903">
    <property type="protein sequence ID" value="QQP39303.1"/>
    <property type="molecule type" value="Genomic_DNA"/>
</dbReference>